<reference evidence="8 9" key="1">
    <citation type="submission" date="2018-08" db="EMBL/GenBank/DDBJ databases">
        <title>Lysobacter soli KCTC 22011, whole genome shotgun sequence.</title>
        <authorList>
            <person name="Zhang X."/>
            <person name="Feng G."/>
            <person name="Zhu H."/>
        </authorList>
    </citation>
    <scope>NUCLEOTIDE SEQUENCE [LARGE SCALE GENOMIC DNA]</scope>
    <source>
        <strain evidence="8 9">KCTC 22011</strain>
    </source>
</reference>
<evidence type="ECO:0000313" key="8">
    <source>
        <dbReference type="EMBL" id="RDY65799.1"/>
    </source>
</evidence>
<sequence length="439" mass="45758">MPAEGMPLHIKVLLGFIAGAVLGLFAHFIAPGSPFVLGAVSYVAQPIGQIFLALLFMLVLPLMFSALVLGVAELGDVASLGRLGWRTLIYTAVVTLIAVAIGLVMVNLIAPGQGLDRGMLDQAMAQGAQKAGEIAATGQQLDFMKMLLGIVPKNVLAAAVDDKQKLGVMFFALMLGIGLVMTPSPHTQAFKNAVQGLFEICMRLIGMIIKLAPYAVACLMFALCAQFGWELLVVLGKFALTVVLAIAVHMFIVLPLWVKFAGGMSPRAFFRGSQEALLTAFATASSTGTLPVTLRVAEQNLKLPRKVARFVLTVGASANHHGTALFEGITVLFLAQAFGVELTLMHQVMVLGLCLLGGIGTAGVPAGSLPVIAMICAVLGIPAEGVGIILGVDRFLDMCRTALNVTGDLATAVVVANRSGDVAESEVVMPAETAPEAAG</sequence>
<gene>
    <name evidence="8" type="ORF">DX912_15835</name>
</gene>
<feature type="transmembrane region" description="Helical" evidence="7">
    <location>
        <begin position="50"/>
        <end position="75"/>
    </location>
</feature>
<evidence type="ECO:0000313" key="9">
    <source>
        <dbReference type="Proteomes" id="UP000256829"/>
    </source>
</evidence>
<evidence type="ECO:0000256" key="5">
    <source>
        <dbReference type="ARBA" id="ARBA00022989"/>
    </source>
</evidence>
<proteinExistence type="predicted"/>
<keyword evidence="5 7" id="KW-1133">Transmembrane helix</keyword>
<feature type="transmembrane region" description="Helical" evidence="7">
    <location>
        <begin position="12"/>
        <end position="30"/>
    </location>
</feature>
<evidence type="ECO:0000256" key="1">
    <source>
        <dbReference type="ARBA" id="ARBA00004651"/>
    </source>
</evidence>
<comment type="caution">
    <text evidence="8">The sequence shown here is derived from an EMBL/GenBank/DDBJ whole genome shotgun (WGS) entry which is preliminary data.</text>
</comment>
<feature type="transmembrane region" description="Helical" evidence="7">
    <location>
        <begin position="204"/>
        <end position="229"/>
    </location>
</feature>
<feature type="transmembrane region" description="Helical" evidence="7">
    <location>
        <begin position="372"/>
        <end position="392"/>
    </location>
</feature>
<keyword evidence="6 7" id="KW-0472">Membrane</keyword>
<feature type="transmembrane region" description="Helical" evidence="7">
    <location>
        <begin position="348"/>
        <end position="366"/>
    </location>
</feature>
<dbReference type="SUPFAM" id="SSF118215">
    <property type="entry name" value="Proton glutamate symport protein"/>
    <property type="match status" value="1"/>
</dbReference>
<evidence type="ECO:0000256" key="3">
    <source>
        <dbReference type="ARBA" id="ARBA00022475"/>
    </source>
</evidence>
<feature type="transmembrane region" description="Helical" evidence="7">
    <location>
        <begin position="235"/>
        <end position="258"/>
    </location>
</feature>
<keyword evidence="9" id="KW-1185">Reference proteome</keyword>
<evidence type="ECO:0000256" key="7">
    <source>
        <dbReference type="SAM" id="Phobius"/>
    </source>
</evidence>
<keyword evidence="3" id="KW-1003">Cell membrane</keyword>
<dbReference type="GO" id="GO:0015293">
    <property type="term" value="F:symporter activity"/>
    <property type="evidence" value="ECO:0007669"/>
    <property type="project" value="UniProtKB-KW"/>
</dbReference>
<dbReference type="Proteomes" id="UP000256829">
    <property type="component" value="Unassembled WGS sequence"/>
</dbReference>
<comment type="subcellular location">
    <subcellularLocation>
        <location evidence="1">Cell membrane</location>
        <topology evidence="1">Multi-pass membrane protein</topology>
    </subcellularLocation>
</comment>
<dbReference type="PANTHER" id="PTHR42865:SF7">
    <property type="entry name" value="PROTON_GLUTAMATE-ASPARTATE SYMPORTER"/>
    <property type="match status" value="1"/>
</dbReference>
<evidence type="ECO:0000256" key="4">
    <source>
        <dbReference type="ARBA" id="ARBA00022692"/>
    </source>
</evidence>
<dbReference type="PANTHER" id="PTHR42865">
    <property type="entry name" value="PROTON/GLUTAMATE-ASPARTATE SYMPORTER"/>
    <property type="match status" value="1"/>
</dbReference>
<dbReference type="PRINTS" id="PR00173">
    <property type="entry name" value="EDTRNSPORT"/>
</dbReference>
<dbReference type="GO" id="GO:0006835">
    <property type="term" value="P:dicarboxylic acid transport"/>
    <property type="evidence" value="ECO:0007669"/>
    <property type="project" value="TreeGrafter"/>
</dbReference>
<protein>
    <submittedName>
        <fullName evidence="8">Dicarboxylate/amino acid:cation symporter</fullName>
    </submittedName>
</protein>
<dbReference type="Pfam" id="PF00375">
    <property type="entry name" value="SDF"/>
    <property type="match status" value="1"/>
</dbReference>
<dbReference type="Gene3D" id="1.10.3860.10">
    <property type="entry name" value="Sodium:dicarboxylate symporter"/>
    <property type="match status" value="1"/>
</dbReference>
<dbReference type="EMBL" id="QTJR01000014">
    <property type="protein sequence ID" value="RDY65799.1"/>
    <property type="molecule type" value="Genomic_DNA"/>
</dbReference>
<feature type="transmembrane region" description="Helical" evidence="7">
    <location>
        <begin position="166"/>
        <end position="183"/>
    </location>
</feature>
<dbReference type="GO" id="GO:0005886">
    <property type="term" value="C:plasma membrane"/>
    <property type="evidence" value="ECO:0007669"/>
    <property type="project" value="UniProtKB-SubCell"/>
</dbReference>
<dbReference type="AlphaFoldDB" id="A0A3D8V9D2"/>
<accession>A0A3D8V9D2</accession>
<evidence type="ECO:0000256" key="2">
    <source>
        <dbReference type="ARBA" id="ARBA00022448"/>
    </source>
</evidence>
<feature type="transmembrane region" description="Helical" evidence="7">
    <location>
        <begin position="87"/>
        <end position="110"/>
    </location>
</feature>
<dbReference type="InterPro" id="IPR036458">
    <property type="entry name" value="Na:dicarbo_symporter_sf"/>
</dbReference>
<keyword evidence="4 7" id="KW-0812">Transmembrane</keyword>
<keyword evidence="2" id="KW-0813">Transport</keyword>
<organism evidence="8 9">
    <name type="scientific">Lysobacter soli</name>
    <dbReference type="NCBI Taxonomy" id="453783"/>
    <lineage>
        <taxon>Bacteria</taxon>
        <taxon>Pseudomonadati</taxon>
        <taxon>Pseudomonadota</taxon>
        <taxon>Gammaproteobacteria</taxon>
        <taxon>Lysobacterales</taxon>
        <taxon>Lysobacteraceae</taxon>
        <taxon>Lysobacter</taxon>
    </lineage>
</organism>
<name>A0A3D8V9D2_9GAMM</name>
<dbReference type="InterPro" id="IPR001991">
    <property type="entry name" value="Na-dicarboxylate_symporter"/>
</dbReference>
<evidence type="ECO:0000256" key="6">
    <source>
        <dbReference type="ARBA" id="ARBA00023136"/>
    </source>
</evidence>